<dbReference type="EMBL" id="CP036343">
    <property type="protein sequence ID" value="QDT89626.1"/>
    <property type="molecule type" value="Genomic_DNA"/>
</dbReference>
<dbReference type="Proteomes" id="UP000316855">
    <property type="component" value="Chromosome"/>
</dbReference>
<dbReference type="AlphaFoldDB" id="A0A517V9G6"/>
<accession>A0A517V9G6</accession>
<dbReference type="OrthoDB" id="290026at2"/>
<dbReference type="KEGG" id="gax:Pan161_12580"/>
<gene>
    <name evidence="2" type="ORF">Pan161_12580</name>
</gene>
<evidence type="ECO:0000256" key="1">
    <source>
        <dbReference type="SAM" id="Phobius"/>
    </source>
</evidence>
<feature type="transmembrane region" description="Helical" evidence="1">
    <location>
        <begin position="6"/>
        <end position="29"/>
    </location>
</feature>
<feature type="transmembrane region" description="Helical" evidence="1">
    <location>
        <begin position="119"/>
        <end position="139"/>
    </location>
</feature>
<reference evidence="2 3" key="1">
    <citation type="submission" date="2019-02" db="EMBL/GenBank/DDBJ databases">
        <title>Deep-cultivation of Planctomycetes and their phenomic and genomic characterization uncovers novel biology.</title>
        <authorList>
            <person name="Wiegand S."/>
            <person name="Jogler M."/>
            <person name="Boedeker C."/>
            <person name="Pinto D."/>
            <person name="Vollmers J."/>
            <person name="Rivas-Marin E."/>
            <person name="Kohn T."/>
            <person name="Peeters S.H."/>
            <person name="Heuer A."/>
            <person name="Rast P."/>
            <person name="Oberbeckmann S."/>
            <person name="Bunk B."/>
            <person name="Jeske O."/>
            <person name="Meyerdierks A."/>
            <person name="Storesund J.E."/>
            <person name="Kallscheuer N."/>
            <person name="Luecker S."/>
            <person name="Lage O.M."/>
            <person name="Pohl T."/>
            <person name="Merkel B.J."/>
            <person name="Hornburger P."/>
            <person name="Mueller R.-W."/>
            <person name="Bruemmer F."/>
            <person name="Labrenz M."/>
            <person name="Spormann A.M."/>
            <person name="Op den Camp H."/>
            <person name="Overmann J."/>
            <person name="Amann R."/>
            <person name="Jetten M.S.M."/>
            <person name="Mascher T."/>
            <person name="Medema M.H."/>
            <person name="Devos D.P."/>
            <person name="Kaster A.-K."/>
            <person name="Ovreas L."/>
            <person name="Rohde M."/>
            <person name="Galperin M.Y."/>
            <person name="Jogler C."/>
        </authorList>
    </citation>
    <scope>NUCLEOTIDE SEQUENCE [LARGE SCALE GENOMIC DNA]</scope>
    <source>
        <strain evidence="2 3">Pan161</strain>
    </source>
</reference>
<proteinExistence type="predicted"/>
<keyword evidence="1" id="KW-0472">Membrane</keyword>
<keyword evidence="1" id="KW-0812">Transmembrane</keyword>
<organism evidence="2 3">
    <name type="scientific">Gimesia algae</name>
    <dbReference type="NCBI Taxonomy" id="2527971"/>
    <lineage>
        <taxon>Bacteria</taxon>
        <taxon>Pseudomonadati</taxon>
        <taxon>Planctomycetota</taxon>
        <taxon>Planctomycetia</taxon>
        <taxon>Planctomycetales</taxon>
        <taxon>Planctomycetaceae</taxon>
        <taxon>Gimesia</taxon>
    </lineage>
</organism>
<name>A0A517V9G6_9PLAN</name>
<evidence type="ECO:0000313" key="3">
    <source>
        <dbReference type="Proteomes" id="UP000316855"/>
    </source>
</evidence>
<evidence type="ECO:0000313" key="2">
    <source>
        <dbReference type="EMBL" id="QDT89626.1"/>
    </source>
</evidence>
<keyword evidence="1" id="KW-1133">Transmembrane helix</keyword>
<dbReference type="RefSeq" id="WP_145225016.1">
    <property type="nucleotide sequence ID" value="NZ_CP036343.1"/>
</dbReference>
<feature type="transmembrane region" description="Helical" evidence="1">
    <location>
        <begin position="89"/>
        <end position="112"/>
    </location>
</feature>
<keyword evidence="3" id="KW-1185">Reference proteome</keyword>
<protein>
    <submittedName>
        <fullName evidence="2">Uncharacterized protein</fullName>
    </submittedName>
</protein>
<feature type="transmembrane region" description="Helical" evidence="1">
    <location>
        <begin position="54"/>
        <end position="77"/>
    </location>
</feature>
<sequence>MLFSSDKLLAILGITVALSAYLSGVRLYLIQKIREIPKEDPEKAEKKYEIQKQLGWLTLADAPIVLSAFLLGVKLLWYPLTGISAPDWILSLGLWLFLLAGTMMVIQHFLAWHKTLTELLPIGLLVVIGILIIFALMIWKTFLV</sequence>